<accession>A0ABU7MUX8</accession>
<proteinExistence type="inferred from homology"/>
<dbReference type="InterPro" id="IPR046342">
    <property type="entry name" value="CBS_dom_sf"/>
</dbReference>
<evidence type="ECO:0000256" key="9">
    <source>
        <dbReference type="PROSITE-ProRule" id="PRU00703"/>
    </source>
</evidence>
<dbReference type="RefSeq" id="WP_330505522.1">
    <property type="nucleotide sequence ID" value="NZ_JAZDUE010000010.1"/>
</dbReference>
<dbReference type="Proteomes" id="UP001335729">
    <property type="component" value="Unassembled WGS sequence"/>
</dbReference>
<evidence type="ECO:0000256" key="1">
    <source>
        <dbReference type="ARBA" id="ARBA00004651"/>
    </source>
</evidence>
<feature type="domain" description="CNNM transmembrane" evidence="13">
    <location>
        <begin position="1"/>
        <end position="203"/>
    </location>
</feature>
<organism evidence="14 15">
    <name type="scientific">Gordonia prachuapensis</name>
    <dbReference type="NCBI Taxonomy" id="3115651"/>
    <lineage>
        <taxon>Bacteria</taxon>
        <taxon>Bacillati</taxon>
        <taxon>Actinomycetota</taxon>
        <taxon>Actinomycetes</taxon>
        <taxon>Mycobacteriales</taxon>
        <taxon>Gordoniaceae</taxon>
        <taxon>Gordonia</taxon>
    </lineage>
</organism>
<evidence type="ECO:0000256" key="5">
    <source>
        <dbReference type="ARBA" id="ARBA00022737"/>
    </source>
</evidence>
<dbReference type="CDD" id="cd04590">
    <property type="entry name" value="CBS_pair_CorC_HlyC_assoc"/>
    <property type="match status" value="1"/>
</dbReference>
<dbReference type="EMBL" id="JAZDUE010000010">
    <property type="protein sequence ID" value="MEE4024138.1"/>
    <property type="molecule type" value="Genomic_DNA"/>
</dbReference>
<evidence type="ECO:0000256" key="4">
    <source>
        <dbReference type="ARBA" id="ARBA00022692"/>
    </source>
</evidence>
<feature type="region of interest" description="Disordered" evidence="11">
    <location>
        <begin position="341"/>
        <end position="361"/>
    </location>
</feature>
<keyword evidence="15" id="KW-1185">Reference proteome</keyword>
<dbReference type="InterPro" id="IPR016169">
    <property type="entry name" value="FAD-bd_PCMH_sub2"/>
</dbReference>
<reference evidence="14 15" key="1">
    <citation type="submission" date="2024-01" db="EMBL/GenBank/DDBJ databases">
        <title>Draft genome sequence of Gordonia sp. PKS22-38.</title>
        <authorList>
            <person name="Suphannarot A."/>
            <person name="Mingma R."/>
        </authorList>
    </citation>
    <scope>NUCLEOTIDE SEQUENCE [LARGE SCALE GENOMIC DNA]</scope>
    <source>
        <strain evidence="14 15">PKS22-38</strain>
    </source>
</reference>
<dbReference type="PANTHER" id="PTHR43099:SF6">
    <property type="entry name" value="UPF0053 PROTEIN RV1842C"/>
    <property type="match status" value="1"/>
</dbReference>
<keyword evidence="6 10" id="KW-1133">Transmembrane helix</keyword>
<dbReference type="Gene3D" id="3.30.465.10">
    <property type="match status" value="1"/>
</dbReference>
<keyword evidence="7 9" id="KW-0129">CBS domain</keyword>
<dbReference type="Pfam" id="PF03471">
    <property type="entry name" value="CorC_HlyC"/>
    <property type="match status" value="1"/>
</dbReference>
<feature type="compositionally biased region" description="Gly residues" evidence="11">
    <location>
        <begin position="347"/>
        <end position="360"/>
    </location>
</feature>
<evidence type="ECO:0000256" key="10">
    <source>
        <dbReference type="PROSITE-ProRule" id="PRU01193"/>
    </source>
</evidence>
<dbReference type="PANTHER" id="PTHR43099">
    <property type="entry name" value="UPF0053 PROTEIN YRKA"/>
    <property type="match status" value="1"/>
</dbReference>
<evidence type="ECO:0000313" key="14">
    <source>
        <dbReference type="EMBL" id="MEE4024138.1"/>
    </source>
</evidence>
<keyword evidence="8 10" id="KW-0472">Membrane</keyword>
<keyword evidence="4 10" id="KW-0812">Transmembrane</keyword>
<evidence type="ECO:0000256" key="6">
    <source>
        <dbReference type="ARBA" id="ARBA00022989"/>
    </source>
</evidence>
<dbReference type="InterPro" id="IPR051676">
    <property type="entry name" value="UPF0053_domain"/>
</dbReference>
<comment type="subcellular location">
    <subcellularLocation>
        <location evidence="1">Cell membrane</location>
        <topology evidence="1">Multi-pass membrane protein</topology>
    </subcellularLocation>
</comment>
<evidence type="ECO:0000256" key="8">
    <source>
        <dbReference type="ARBA" id="ARBA00023136"/>
    </source>
</evidence>
<evidence type="ECO:0000256" key="11">
    <source>
        <dbReference type="SAM" id="MobiDB-lite"/>
    </source>
</evidence>
<name>A0ABU7MUX8_9ACTN</name>
<dbReference type="SUPFAM" id="SSF54631">
    <property type="entry name" value="CBS-domain pair"/>
    <property type="match status" value="1"/>
</dbReference>
<protein>
    <submittedName>
        <fullName evidence="14">Hemolysin family protein</fullName>
    </submittedName>
</protein>
<dbReference type="SMART" id="SM01091">
    <property type="entry name" value="CorC_HlyC"/>
    <property type="match status" value="1"/>
</dbReference>
<comment type="similarity">
    <text evidence="2">Belongs to the UPF0053 family.</text>
</comment>
<dbReference type="PROSITE" id="PS51371">
    <property type="entry name" value="CBS"/>
    <property type="match status" value="1"/>
</dbReference>
<dbReference type="InterPro" id="IPR036318">
    <property type="entry name" value="FAD-bd_PCMH-like_sf"/>
</dbReference>
<evidence type="ECO:0000259" key="13">
    <source>
        <dbReference type="PROSITE" id="PS51846"/>
    </source>
</evidence>
<keyword evidence="5" id="KW-0677">Repeat</keyword>
<dbReference type="InterPro" id="IPR000644">
    <property type="entry name" value="CBS_dom"/>
</dbReference>
<evidence type="ECO:0000259" key="12">
    <source>
        <dbReference type="PROSITE" id="PS51371"/>
    </source>
</evidence>
<dbReference type="SUPFAM" id="SSF56176">
    <property type="entry name" value="FAD-binding/transporter-associated domain-like"/>
    <property type="match status" value="1"/>
</dbReference>
<dbReference type="InterPro" id="IPR002550">
    <property type="entry name" value="CNNM"/>
</dbReference>
<feature type="domain" description="CBS" evidence="12">
    <location>
        <begin position="222"/>
        <end position="281"/>
    </location>
</feature>
<evidence type="ECO:0000313" key="15">
    <source>
        <dbReference type="Proteomes" id="UP001335729"/>
    </source>
</evidence>
<evidence type="ECO:0000256" key="2">
    <source>
        <dbReference type="ARBA" id="ARBA00006337"/>
    </source>
</evidence>
<dbReference type="Gene3D" id="3.10.580.10">
    <property type="entry name" value="CBS-domain"/>
    <property type="match status" value="1"/>
</dbReference>
<dbReference type="InterPro" id="IPR005170">
    <property type="entry name" value="Transptr-assoc_dom"/>
</dbReference>
<dbReference type="Pfam" id="PF00571">
    <property type="entry name" value="CBS"/>
    <property type="match status" value="1"/>
</dbReference>
<sequence>MLTEWLLLLVAVLLIGANALFVAAEFSFVAVDRPAVHEAARGGDRRAQSVAMALRALSTQLSGAQLGITASSLLVGYVAEPSVAALIRGPIAFLGVPERASMGVSLTIAFLVATIVQMVFGELVPKNWGISEPMRVARAVSTPQRVFTATAKPLIVVLNGASNRIVRMLGIEPREELASARSARELGSMAVRSAQRGVLDRRLARRVEEAAVFAQRTAADVMTPRPRVTFLDRDTTIGEVLALVSSTGHARFPVTGDSVDDIVGVVHFKAALAVAVEDRSTTVAADIMAPIRAVPSSMGLGEVLGELRGGLQLAVVVDEWDGTDGVVTLEDLVEEVLGDITDEQDRPGGGPRRLPGGGWSIPGLMRPDEVADVTGIALPEPEHSETSGGLVVETLGRFARVGDELHLDAHDIHRPDVDGVPTPVTVRVRVTQVDGRRVARVQIVFERVDDSPSGDDSG</sequence>
<keyword evidence="3" id="KW-1003">Cell membrane</keyword>
<comment type="caution">
    <text evidence="14">The sequence shown here is derived from an EMBL/GenBank/DDBJ whole genome shotgun (WGS) entry which is preliminary data.</text>
</comment>
<gene>
    <name evidence="14" type="ORF">V1Y59_13720</name>
</gene>
<evidence type="ECO:0000256" key="3">
    <source>
        <dbReference type="ARBA" id="ARBA00022475"/>
    </source>
</evidence>
<dbReference type="PROSITE" id="PS51846">
    <property type="entry name" value="CNNM"/>
    <property type="match status" value="1"/>
</dbReference>
<evidence type="ECO:0000256" key="7">
    <source>
        <dbReference type="ARBA" id="ARBA00023122"/>
    </source>
</evidence>
<dbReference type="Pfam" id="PF01595">
    <property type="entry name" value="CNNM"/>
    <property type="match status" value="1"/>
</dbReference>
<dbReference type="InterPro" id="IPR044751">
    <property type="entry name" value="Ion_transp-like_CBS"/>
</dbReference>